<gene>
    <name evidence="2" type="ORF">PHLGIDRAFT_41854</name>
</gene>
<feature type="non-terminal residue" evidence="2">
    <location>
        <position position="282"/>
    </location>
</feature>
<dbReference type="EMBL" id="KN840451">
    <property type="protein sequence ID" value="KIP10779.1"/>
    <property type="molecule type" value="Genomic_DNA"/>
</dbReference>
<feature type="non-terminal residue" evidence="2">
    <location>
        <position position="1"/>
    </location>
</feature>
<protein>
    <recommendedName>
        <fullName evidence="1">3'-5' exonuclease domain-containing protein</fullName>
    </recommendedName>
</protein>
<name>A0A0C3NZA5_PHLG1</name>
<dbReference type="GO" id="GO:0008408">
    <property type="term" value="F:3'-5' exonuclease activity"/>
    <property type="evidence" value="ECO:0007669"/>
    <property type="project" value="InterPro"/>
</dbReference>
<dbReference type="Pfam" id="PF01612">
    <property type="entry name" value="DNA_pol_A_exo1"/>
    <property type="match status" value="1"/>
</dbReference>
<dbReference type="InterPro" id="IPR012337">
    <property type="entry name" value="RNaseH-like_sf"/>
</dbReference>
<dbReference type="OrthoDB" id="26838at2759"/>
<dbReference type="GO" id="GO:0003676">
    <property type="term" value="F:nucleic acid binding"/>
    <property type="evidence" value="ECO:0007669"/>
    <property type="project" value="InterPro"/>
</dbReference>
<keyword evidence="3" id="KW-1185">Reference proteome</keyword>
<dbReference type="InterPro" id="IPR036397">
    <property type="entry name" value="RNaseH_sf"/>
</dbReference>
<dbReference type="STRING" id="745531.A0A0C3NZA5"/>
<reference evidence="2 3" key="1">
    <citation type="journal article" date="2014" name="PLoS Genet.">
        <title>Analysis of the Phlebiopsis gigantea genome, transcriptome and secretome provides insight into its pioneer colonization strategies of wood.</title>
        <authorList>
            <person name="Hori C."/>
            <person name="Ishida T."/>
            <person name="Igarashi K."/>
            <person name="Samejima M."/>
            <person name="Suzuki H."/>
            <person name="Master E."/>
            <person name="Ferreira P."/>
            <person name="Ruiz-Duenas F.J."/>
            <person name="Held B."/>
            <person name="Canessa P."/>
            <person name="Larrondo L.F."/>
            <person name="Schmoll M."/>
            <person name="Druzhinina I.S."/>
            <person name="Kubicek C.P."/>
            <person name="Gaskell J.A."/>
            <person name="Kersten P."/>
            <person name="St John F."/>
            <person name="Glasner J."/>
            <person name="Sabat G."/>
            <person name="Splinter BonDurant S."/>
            <person name="Syed K."/>
            <person name="Yadav J."/>
            <person name="Mgbeahuruike A.C."/>
            <person name="Kovalchuk A."/>
            <person name="Asiegbu F.O."/>
            <person name="Lackner G."/>
            <person name="Hoffmeister D."/>
            <person name="Rencoret J."/>
            <person name="Gutierrez A."/>
            <person name="Sun H."/>
            <person name="Lindquist E."/>
            <person name="Barry K."/>
            <person name="Riley R."/>
            <person name="Grigoriev I.V."/>
            <person name="Henrissat B."/>
            <person name="Kues U."/>
            <person name="Berka R.M."/>
            <person name="Martinez A.T."/>
            <person name="Covert S.F."/>
            <person name="Blanchette R.A."/>
            <person name="Cullen D."/>
        </authorList>
    </citation>
    <scope>NUCLEOTIDE SEQUENCE [LARGE SCALE GENOMIC DNA]</scope>
    <source>
        <strain evidence="2 3">11061_1 CR5-6</strain>
    </source>
</reference>
<dbReference type="GO" id="GO:0006139">
    <property type="term" value="P:nucleobase-containing compound metabolic process"/>
    <property type="evidence" value="ECO:0007669"/>
    <property type="project" value="InterPro"/>
</dbReference>
<accession>A0A0C3NZA5</accession>
<evidence type="ECO:0000259" key="1">
    <source>
        <dbReference type="Pfam" id="PF01612"/>
    </source>
</evidence>
<evidence type="ECO:0000313" key="3">
    <source>
        <dbReference type="Proteomes" id="UP000053257"/>
    </source>
</evidence>
<dbReference type="HOGENOM" id="CLU_072637_1_0_1"/>
<dbReference type="PANTHER" id="PTHR43040">
    <property type="entry name" value="RIBONUCLEASE D"/>
    <property type="match status" value="1"/>
</dbReference>
<dbReference type="SUPFAM" id="SSF53098">
    <property type="entry name" value="Ribonuclease H-like"/>
    <property type="match status" value="1"/>
</dbReference>
<organism evidence="2 3">
    <name type="scientific">Phlebiopsis gigantea (strain 11061_1 CR5-6)</name>
    <name type="common">White-rot fungus</name>
    <name type="synonym">Peniophora gigantea</name>
    <dbReference type="NCBI Taxonomy" id="745531"/>
    <lineage>
        <taxon>Eukaryota</taxon>
        <taxon>Fungi</taxon>
        <taxon>Dikarya</taxon>
        <taxon>Basidiomycota</taxon>
        <taxon>Agaricomycotina</taxon>
        <taxon>Agaricomycetes</taxon>
        <taxon>Polyporales</taxon>
        <taxon>Phanerochaetaceae</taxon>
        <taxon>Phlebiopsis</taxon>
    </lineage>
</organism>
<proteinExistence type="predicted"/>
<dbReference type="Gene3D" id="3.30.420.10">
    <property type="entry name" value="Ribonuclease H-like superfamily/Ribonuclease H"/>
    <property type="match status" value="1"/>
</dbReference>
<dbReference type="Proteomes" id="UP000053257">
    <property type="component" value="Unassembled WGS sequence"/>
</dbReference>
<dbReference type="AlphaFoldDB" id="A0A0C3NZA5"/>
<evidence type="ECO:0000313" key="2">
    <source>
        <dbReference type="EMBL" id="KIP10779.1"/>
    </source>
</evidence>
<feature type="domain" description="3'-5' exonuclease" evidence="1">
    <location>
        <begin position="2"/>
        <end position="195"/>
    </location>
</feature>
<dbReference type="InterPro" id="IPR002562">
    <property type="entry name" value="3'-5'_exonuclease_dom"/>
</dbReference>
<dbReference type="PANTHER" id="PTHR43040:SF1">
    <property type="entry name" value="RIBONUCLEASE D"/>
    <property type="match status" value="1"/>
</dbReference>
<sequence length="282" mass="31966">LRSCSYIVCDCEGTNLGSQGGSLSLIILLGIPTDNQGPHVYLIDAITLGKSNMEPVFALLRSEQCTKIMYDARMDWSELFHHHNVKLARVLDLQLADIQSRRRRGETENQQLARLSPFCGEADVKSHRSSYAKIHRLNSLESCAVEHGVVGANEKVKICSYNFPHHLWKNRPLPKKHLQYATMDAYLIYRVYAEFVYMGYINYIKEANLLEQSARYMTLHQRAPKPVNTGHPLLPLDIIFAPTTRKRLLCATCARSLSLQCFPKSVPGLDGDRNCFVCRAVN</sequence>